<dbReference type="RefSeq" id="WP_203537682.1">
    <property type="nucleotide sequence ID" value="NZ_JAESND010000003.1"/>
</dbReference>
<protein>
    <recommendedName>
        <fullName evidence="3">Peptidylprolyl isomerase</fullName>
    </recommendedName>
</protein>
<evidence type="ECO:0008006" key="3">
    <source>
        <dbReference type="Google" id="ProtNLM"/>
    </source>
</evidence>
<comment type="caution">
    <text evidence="1">The sequence shown here is derived from an EMBL/GenBank/DDBJ whole genome shotgun (WGS) entry which is preliminary data.</text>
</comment>
<dbReference type="Proteomes" id="UP000809431">
    <property type="component" value="Unassembled WGS sequence"/>
</dbReference>
<evidence type="ECO:0000313" key="1">
    <source>
        <dbReference type="EMBL" id="MBM3115809.1"/>
    </source>
</evidence>
<accession>A0ABS2BJN7</accession>
<name>A0ABS2BJN7_9NEIS</name>
<gene>
    <name evidence="1" type="ORF">JMJ54_08200</name>
</gene>
<dbReference type="EMBL" id="JAESND010000003">
    <property type="protein sequence ID" value="MBM3115809.1"/>
    <property type="molecule type" value="Genomic_DNA"/>
</dbReference>
<organism evidence="1 2">
    <name type="scientific">Jeongeupia naejangsanensis</name>
    <dbReference type="NCBI Taxonomy" id="613195"/>
    <lineage>
        <taxon>Bacteria</taxon>
        <taxon>Pseudomonadati</taxon>
        <taxon>Pseudomonadota</taxon>
        <taxon>Betaproteobacteria</taxon>
        <taxon>Neisseriales</taxon>
        <taxon>Chitinibacteraceae</taxon>
        <taxon>Jeongeupia</taxon>
    </lineage>
</organism>
<evidence type="ECO:0000313" key="2">
    <source>
        <dbReference type="Proteomes" id="UP000809431"/>
    </source>
</evidence>
<reference evidence="1 2" key="1">
    <citation type="submission" date="2021-01" db="EMBL/GenBank/DDBJ databases">
        <title>Draft Genome Sequence and Polyhydroxyalkanoate Biosynthetic Potential of Jeongeupia naejangsanensis Type Strain DSM 24253.</title>
        <authorList>
            <person name="Turrini P."/>
            <person name="Artuso I."/>
            <person name="Lugli G.A."/>
            <person name="Frangipani E."/>
            <person name="Ventura M."/>
            <person name="Visca P."/>
        </authorList>
    </citation>
    <scope>NUCLEOTIDE SEQUENCE [LARGE SCALE GENOMIC DNA]</scope>
    <source>
        <strain evidence="1 2">DSM 24253</strain>
    </source>
</reference>
<sequence length="185" mass="20120">MPNYEGRALLDLRESTRAPVTLKKGWTYLASPMPAGYAAMGKPPAYGPKLGAWDFVVTIERAGSASSPLTRRSYCMPMEVAQSRYWLNPSLADDGGLSSRPPSVCTVSDIKQAIIDTSASASWRQKCQADGINMEVSTENTVASERIVSVQRMVMMKGGRVSERTTTTSVAEYVGPCTDKTPSWQ</sequence>
<keyword evidence="2" id="KW-1185">Reference proteome</keyword>
<proteinExistence type="predicted"/>